<feature type="transmembrane region" description="Helical" evidence="6">
    <location>
        <begin position="252"/>
        <end position="272"/>
    </location>
</feature>
<dbReference type="SUPFAM" id="SSF103473">
    <property type="entry name" value="MFS general substrate transporter"/>
    <property type="match status" value="1"/>
</dbReference>
<evidence type="ECO:0000256" key="2">
    <source>
        <dbReference type="ARBA" id="ARBA00022692"/>
    </source>
</evidence>
<keyword evidence="4 6" id="KW-0472">Membrane</keyword>
<accession>A0ABQ5KRI6</accession>
<name>A0ABQ5KRI6_9EUKA</name>
<feature type="region of interest" description="Disordered" evidence="5">
    <location>
        <begin position="92"/>
        <end position="116"/>
    </location>
</feature>
<dbReference type="PANTHER" id="PTHR11040:SF140">
    <property type="entry name" value="ZRT (ZRT), IRT- (IRT-) LIKE PROTEIN TRANSPORTER"/>
    <property type="match status" value="1"/>
</dbReference>
<dbReference type="InterPro" id="IPR036259">
    <property type="entry name" value="MFS_trans_sf"/>
</dbReference>
<gene>
    <name evidence="7" type="ORF">ADUPG1_008322</name>
</gene>
<evidence type="ECO:0000256" key="3">
    <source>
        <dbReference type="ARBA" id="ARBA00022989"/>
    </source>
</evidence>
<evidence type="ECO:0000313" key="8">
    <source>
        <dbReference type="Proteomes" id="UP001057375"/>
    </source>
</evidence>
<dbReference type="EMBL" id="BQXS01010921">
    <property type="protein sequence ID" value="GKT35093.1"/>
    <property type="molecule type" value="Genomic_DNA"/>
</dbReference>
<evidence type="ECO:0000256" key="5">
    <source>
        <dbReference type="SAM" id="MobiDB-lite"/>
    </source>
</evidence>
<keyword evidence="2 6" id="KW-0812">Transmembrane</keyword>
<evidence type="ECO:0000256" key="4">
    <source>
        <dbReference type="ARBA" id="ARBA00023136"/>
    </source>
</evidence>
<feature type="transmembrane region" description="Helical" evidence="6">
    <location>
        <begin position="152"/>
        <end position="174"/>
    </location>
</feature>
<dbReference type="InterPro" id="IPR003689">
    <property type="entry name" value="ZIP"/>
</dbReference>
<dbReference type="Proteomes" id="UP001057375">
    <property type="component" value="Unassembled WGS sequence"/>
</dbReference>
<organism evidence="7 8">
    <name type="scientific">Aduncisulcus paluster</name>
    <dbReference type="NCBI Taxonomy" id="2918883"/>
    <lineage>
        <taxon>Eukaryota</taxon>
        <taxon>Metamonada</taxon>
        <taxon>Carpediemonas-like organisms</taxon>
        <taxon>Aduncisulcus</taxon>
    </lineage>
</organism>
<feature type="transmembrane region" description="Helical" evidence="6">
    <location>
        <begin position="122"/>
        <end position="146"/>
    </location>
</feature>
<feature type="transmembrane region" description="Helical" evidence="6">
    <location>
        <begin position="12"/>
        <end position="33"/>
    </location>
</feature>
<evidence type="ECO:0000256" key="6">
    <source>
        <dbReference type="SAM" id="Phobius"/>
    </source>
</evidence>
<reference evidence="7" key="1">
    <citation type="submission" date="2022-03" db="EMBL/GenBank/DDBJ databases">
        <title>Draft genome sequence of Aduncisulcus paluster, a free-living microaerophilic Fornicata.</title>
        <authorList>
            <person name="Yuyama I."/>
            <person name="Kume K."/>
            <person name="Tamura T."/>
            <person name="Inagaki Y."/>
            <person name="Hashimoto T."/>
        </authorList>
    </citation>
    <scope>NUCLEOTIDE SEQUENCE</scope>
    <source>
        <strain evidence="7">NY0171</strain>
    </source>
</reference>
<feature type="transmembrane region" description="Helical" evidence="6">
    <location>
        <begin position="53"/>
        <end position="70"/>
    </location>
</feature>
<feature type="compositionally biased region" description="Basic residues" evidence="5">
    <location>
        <begin position="101"/>
        <end position="114"/>
    </location>
</feature>
<dbReference type="PANTHER" id="PTHR11040">
    <property type="entry name" value="ZINC/IRON TRANSPORTER"/>
    <property type="match status" value="1"/>
</dbReference>
<sequence>MLRKCDNADRAISLANAFAGGVFITAGFMHMLAEANENWEDLLPDVDFPICNLIVVLTFFLILAIEHVFVPQEKLEQCHVHSIESAALLGDKEEGEDHDHHHGGHEHHHEHHHSHGEPENTFITVLVTLIALSVHAFLTGISLGLQSDMSDAAFMLIAIVAHKWCEVMGMAIVIMRTPGIKRWQTIGALSLIILITPLGQAIGVIMLHYSSDTVAAWMTAIGDAMAGGTFTYVSIVEMIVPEFSNRSTSSVQVWKLLLALLGVAIMSLVALVM</sequence>
<keyword evidence="8" id="KW-1185">Reference proteome</keyword>
<proteinExistence type="predicted"/>
<protein>
    <submittedName>
        <fullName evidence="7">Zinc/iron permease like protein</fullName>
    </submittedName>
</protein>
<keyword evidence="3 6" id="KW-1133">Transmembrane helix</keyword>
<feature type="transmembrane region" description="Helical" evidence="6">
    <location>
        <begin position="186"/>
        <end position="209"/>
    </location>
</feature>
<dbReference type="Pfam" id="PF02535">
    <property type="entry name" value="Zip"/>
    <property type="match status" value="1"/>
</dbReference>
<comment type="subcellular location">
    <subcellularLocation>
        <location evidence="1">Membrane</location>
        <topology evidence="1">Multi-pass membrane protein</topology>
    </subcellularLocation>
</comment>
<evidence type="ECO:0000313" key="7">
    <source>
        <dbReference type="EMBL" id="GKT35093.1"/>
    </source>
</evidence>
<comment type="caution">
    <text evidence="7">The sequence shown here is derived from an EMBL/GenBank/DDBJ whole genome shotgun (WGS) entry which is preliminary data.</text>
</comment>
<evidence type="ECO:0000256" key="1">
    <source>
        <dbReference type="ARBA" id="ARBA00004141"/>
    </source>
</evidence>
<feature type="transmembrane region" description="Helical" evidence="6">
    <location>
        <begin position="215"/>
        <end position="240"/>
    </location>
</feature>